<dbReference type="Pfam" id="PF03734">
    <property type="entry name" value="YkuD"/>
    <property type="match status" value="1"/>
</dbReference>
<evidence type="ECO:0000256" key="5">
    <source>
        <dbReference type="ARBA" id="ARBA00022801"/>
    </source>
</evidence>
<reference evidence="13" key="1">
    <citation type="submission" date="2008-04" db="EMBL/GenBank/DDBJ databases">
        <title>Complete sequence of chromosome of Nostoc punctiforme ATCC 29133.</title>
        <authorList>
            <consortium name="US DOE Joint Genome Institute"/>
            <person name="Copeland A."/>
            <person name="Lucas S."/>
            <person name="Lapidus A."/>
            <person name="Glavina del Rio T."/>
            <person name="Dalin E."/>
            <person name="Tice H."/>
            <person name="Pitluck S."/>
            <person name="Chain P."/>
            <person name="Malfatti S."/>
            <person name="Shin M."/>
            <person name="Vergez L."/>
            <person name="Schmutz J."/>
            <person name="Larimer F."/>
            <person name="Land M."/>
            <person name="Hauser L."/>
            <person name="Kyrpides N."/>
            <person name="Kim E."/>
            <person name="Meeks J.C."/>
            <person name="Elhai J."/>
            <person name="Campbell E.L."/>
            <person name="Thiel T."/>
            <person name="Longmire J."/>
            <person name="Potts M."/>
            <person name="Atlas R."/>
        </authorList>
    </citation>
    <scope>NUCLEOTIDE SEQUENCE [LARGE SCALE GENOMIC DNA]</scope>
    <source>
        <strain evidence="13">ATCC 29133 / PCC 73102</strain>
    </source>
</reference>
<keyword evidence="6 9" id="KW-0133">Cell shape</keyword>
<dbReference type="GO" id="GO:0018104">
    <property type="term" value="P:peptidoglycan-protein cross-linking"/>
    <property type="evidence" value="ECO:0007669"/>
    <property type="project" value="TreeGrafter"/>
</dbReference>
<dbReference type="GO" id="GO:0008360">
    <property type="term" value="P:regulation of cell shape"/>
    <property type="evidence" value="ECO:0007669"/>
    <property type="project" value="UniProtKB-UniRule"/>
</dbReference>
<accession>B2J8J0</accession>
<evidence type="ECO:0000256" key="4">
    <source>
        <dbReference type="ARBA" id="ARBA00022679"/>
    </source>
</evidence>
<feature type="transmembrane region" description="Helical" evidence="10">
    <location>
        <begin position="7"/>
        <end position="26"/>
    </location>
</feature>
<dbReference type="PANTHER" id="PTHR30582:SF24">
    <property type="entry name" value="L,D-TRANSPEPTIDASE ERFK_SRFK-RELATED"/>
    <property type="match status" value="1"/>
</dbReference>
<dbReference type="GO" id="GO:0005576">
    <property type="term" value="C:extracellular region"/>
    <property type="evidence" value="ECO:0007669"/>
    <property type="project" value="TreeGrafter"/>
</dbReference>
<dbReference type="GO" id="GO:0071972">
    <property type="term" value="F:peptidoglycan L,D-transpeptidase activity"/>
    <property type="evidence" value="ECO:0007669"/>
    <property type="project" value="TreeGrafter"/>
</dbReference>
<dbReference type="CDD" id="cd16913">
    <property type="entry name" value="YkuD_like"/>
    <property type="match status" value="1"/>
</dbReference>
<evidence type="ECO:0000313" key="13">
    <source>
        <dbReference type="Proteomes" id="UP000001191"/>
    </source>
</evidence>
<dbReference type="PhylomeDB" id="B2J8J0"/>
<evidence type="ECO:0000313" key="12">
    <source>
        <dbReference type="EMBL" id="ACC80967.1"/>
    </source>
</evidence>
<feature type="active site" description="Proton donor/acceptor" evidence="9">
    <location>
        <position position="141"/>
    </location>
</feature>
<sequence>MFLKTKILFLITIIVCFTEGFLSGYFKKLSSNKAITQQSQSPPKIPPSKNNTTHKISIRVKRGARQVYVYQDKQVLKSFPIAIGKSGWETPLGNYQVIYMKKNPIFKNFKTGNIIMPGANNPLGKRVIVFKIYKKSHLAFHGTNQDKLIGKAVSHGCIRMLNKDVIALYELVNIGTPINVLP</sequence>
<organism evidence="12 13">
    <name type="scientific">Nostoc punctiforme (strain ATCC 29133 / PCC 73102)</name>
    <dbReference type="NCBI Taxonomy" id="63737"/>
    <lineage>
        <taxon>Bacteria</taxon>
        <taxon>Bacillati</taxon>
        <taxon>Cyanobacteriota</taxon>
        <taxon>Cyanophyceae</taxon>
        <taxon>Nostocales</taxon>
        <taxon>Nostocaceae</taxon>
        <taxon>Nostoc</taxon>
    </lineage>
</organism>
<dbReference type="InterPro" id="IPR050979">
    <property type="entry name" value="LD-transpeptidase"/>
</dbReference>
<dbReference type="OrthoDB" id="9787225at2"/>
<evidence type="ECO:0000256" key="7">
    <source>
        <dbReference type="ARBA" id="ARBA00022984"/>
    </source>
</evidence>
<evidence type="ECO:0000256" key="8">
    <source>
        <dbReference type="ARBA" id="ARBA00023316"/>
    </source>
</evidence>
<comment type="pathway">
    <text evidence="1 9">Cell wall biogenesis; peptidoglycan biosynthesis.</text>
</comment>
<dbReference type="eggNOG" id="COG1376">
    <property type="taxonomic scope" value="Bacteria"/>
</dbReference>
<dbReference type="Proteomes" id="UP000001191">
    <property type="component" value="Chromosome"/>
</dbReference>
<evidence type="ECO:0000256" key="6">
    <source>
        <dbReference type="ARBA" id="ARBA00022960"/>
    </source>
</evidence>
<keyword evidence="7 9" id="KW-0573">Peptidoglycan synthesis</keyword>
<dbReference type="SUPFAM" id="SSF141523">
    <property type="entry name" value="L,D-transpeptidase catalytic domain-like"/>
    <property type="match status" value="1"/>
</dbReference>
<evidence type="ECO:0000259" key="11">
    <source>
        <dbReference type="PROSITE" id="PS52029"/>
    </source>
</evidence>
<keyword evidence="10" id="KW-0812">Transmembrane</keyword>
<reference evidence="12 13" key="2">
    <citation type="journal article" date="2013" name="Plant Physiol.">
        <title>A Nostoc punctiforme Sugar Transporter Necessary to Establish a Cyanobacterium-Plant Symbiosis.</title>
        <authorList>
            <person name="Ekman M."/>
            <person name="Picossi S."/>
            <person name="Campbell E.L."/>
            <person name="Meeks J.C."/>
            <person name="Flores E."/>
        </authorList>
    </citation>
    <scope>NUCLEOTIDE SEQUENCE [LARGE SCALE GENOMIC DNA]</scope>
    <source>
        <strain evidence="13">ATCC 29133 / PCC 73102</strain>
    </source>
</reference>
<comment type="similarity">
    <text evidence="2">Belongs to the YkuD family.</text>
</comment>
<keyword evidence="3" id="KW-0328">Glycosyltransferase</keyword>
<proteinExistence type="inferred from homology"/>
<dbReference type="Gene3D" id="2.40.440.10">
    <property type="entry name" value="L,D-transpeptidase catalytic domain-like"/>
    <property type="match status" value="1"/>
</dbReference>
<evidence type="ECO:0000256" key="10">
    <source>
        <dbReference type="SAM" id="Phobius"/>
    </source>
</evidence>
<keyword evidence="5" id="KW-0378">Hydrolase</keyword>
<dbReference type="HOGENOM" id="CLU_042399_4_2_3"/>
<feature type="domain" description="L,D-TPase catalytic" evidence="11">
    <location>
        <begin position="56"/>
        <end position="181"/>
    </location>
</feature>
<dbReference type="AlphaFoldDB" id="B2J8J0"/>
<protein>
    <submittedName>
        <fullName evidence="12">ErfK/YbiS/YcfS/YnhG family protein</fullName>
    </submittedName>
</protein>
<dbReference type="KEGG" id="npu:Npun_R2402"/>
<evidence type="ECO:0000256" key="9">
    <source>
        <dbReference type="PROSITE-ProRule" id="PRU01373"/>
    </source>
</evidence>
<dbReference type="EnsemblBacteria" id="ACC80967">
    <property type="protein sequence ID" value="ACC80967"/>
    <property type="gene ID" value="Npun_R2402"/>
</dbReference>
<dbReference type="STRING" id="63737.Npun_R2402"/>
<dbReference type="UniPathway" id="UPA00219"/>
<dbReference type="InterPro" id="IPR005490">
    <property type="entry name" value="LD_TPept_cat_dom"/>
</dbReference>
<keyword evidence="10" id="KW-0472">Membrane</keyword>
<dbReference type="EMBL" id="CP001037">
    <property type="protein sequence ID" value="ACC80967.1"/>
    <property type="molecule type" value="Genomic_DNA"/>
</dbReference>
<evidence type="ECO:0000256" key="1">
    <source>
        <dbReference type="ARBA" id="ARBA00004752"/>
    </source>
</evidence>
<dbReference type="GO" id="GO:0071555">
    <property type="term" value="P:cell wall organization"/>
    <property type="evidence" value="ECO:0007669"/>
    <property type="project" value="UniProtKB-UniRule"/>
</dbReference>
<dbReference type="GO" id="GO:0016757">
    <property type="term" value="F:glycosyltransferase activity"/>
    <property type="evidence" value="ECO:0007669"/>
    <property type="project" value="UniProtKB-KW"/>
</dbReference>
<feature type="active site" description="Nucleophile" evidence="9">
    <location>
        <position position="157"/>
    </location>
</feature>
<dbReference type="PROSITE" id="PS52029">
    <property type="entry name" value="LD_TPASE"/>
    <property type="match status" value="1"/>
</dbReference>
<keyword evidence="8 9" id="KW-0961">Cell wall biogenesis/degradation</keyword>
<dbReference type="InterPro" id="IPR038063">
    <property type="entry name" value="Transpep_catalytic_dom"/>
</dbReference>
<keyword evidence="13" id="KW-1185">Reference proteome</keyword>
<gene>
    <name evidence="12" type="ordered locus">Npun_R2402</name>
</gene>
<name>B2J8J0_NOSP7</name>
<dbReference type="RefSeq" id="WP_012408961.1">
    <property type="nucleotide sequence ID" value="NC_010628.1"/>
</dbReference>
<keyword evidence="4" id="KW-0808">Transferase</keyword>
<evidence type="ECO:0000256" key="3">
    <source>
        <dbReference type="ARBA" id="ARBA00022676"/>
    </source>
</evidence>
<dbReference type="PANTHER" id="PTHR30582">
    <property type="entry name" value="L,D-TRANSPEPTIDASE"/>
    <property type="match status" value="1"/>
</dbReference>
<evidence type="ECO:0000256" key="2">
    <source>
        <dbReference type="ARBA" id="ARBA00005992"/>
    </source>
</evidence>
<keyword evidence="10" id="KW-1133">Transmembrane helix</keyword>